<protein>
    <submittedName>
        <fullName evidence="2">Uncharacterized protein</fullName>
    </submittedName>
</protein>
<feature type="transmembrane region" description="Helical" evidence="1">
    <location>
        <begin position="132"/>
        <end position="158"/>
    </location>
</feature>
<dbReference type="EMBL" id="CADCWD010000090">
    <property type="protein sequence ID" value="CAA9547148.1"/>
    <property type="molecule type" value="Genomic_DNA"/>
</dbReference>
<gene>
    <name evidence="2" type="ORF">AVDCRST_MAG23-2645</name>
</gene>
<reference evidence="2" key="1">
    <citation type="submission" date="2020-02" db="EMBL/GenBank/DDBJ databases">
        <authorList>
            <person name="Meier V. D."/>
        </authorList>
    </citation>
    <scope>NUCLEOTIDE SEQUENCE</scope>
    <source>
        <strain evidence="2">AVDCRST_MAG23</strain>
    </source>
</reference>
<feature type="transmembrane region" description="Helical" evidence="1">
    <location>
        <begin position="52"/>
        <end position="73"/>
    </location>
</feature>
<proteinExistence type="predicted"/>
<organism evidence="2">
    <name type="scientific">uncultured Sphingosinicella sp</name>
    <dbReference type="NCBI Taxonomy" id="478748"/>
    <lineage>
        <taxon>Bacteria</taxon>
        <taxon>Pseudomonadati</taxon>
        <taxon>Pseudomonadota</taxon>
        <taxon>Alphaproteobacteria</taxon>
        <taxon>Sphingomonadales</taxon>
        <taxon>Sphingosinicellaceae</taxon>
        <taxon>Sphingosinicella</taxon>
        <taxon>environmental samples</taxon>
    </lineage>
</organism>
<feature type="transmembrane region" description="Helical" evidence="1">
    <location>
        <begin position="80"/>
        <end position="100"/>
    </location>
</feature>
<accession>A0A6J4UCM2</accession>
<keyword evidence="1" id="KW-1133">Transmembrane helix</keyword>
<evidence type="ECO:0000256" key="1">
    <source>
        <dbReference type="SAM" id="Phobius"/>
    </source>
</evidence>
<name>A0A6J4UCM2_9SPHN</name>
<sequence>MRHEQVQSRRGFDLVDVAQIWPAGAGGSPPLGEVEAAIDRRATPAVPDMPAAVGRFIVGIYGALIGAFILTMARSAEASFMIAVSALYLAVFLAVPAIFLKIESDPSNRPSLGRFMRTGVDTFTGHVSAGSALVQIFVVPVLLTFAILAMGITGLLVIQ</sequence>
<keyword evidence="1" id="KW-0472">Membrane</keyword>
<evidence type="ECO:0000313" key="2">
    <source>
        <dbReference type="EMBL" id="CAA9547148.1"/>
    </source>
</evidence>
<dbReference type="AlphaFoldDB" id="A0A6J4UCM2"/>
<keyword evidence="1" id="KW-0812">Transmembrane</keyword>